<dbReference type="EMBL" id="KZ309376">
    <property type="protein sequence ID" value="KAG8238565.1"/>
    <property type="molecule type" value="Genomic_DNA"/>
</dbReference>
<keyword evidence="3 5" id="KW-1133">Transmembrane helix</keyword>
<feature type="transmembrane region" description="Helical" evidence="5">
    <location>
        <begin position="286"/>
        <end position="305"/>
    </location>
</feature>
<evidence type="ECO:0000256" key="2">
    <source>
        <dbReference type="ARBA" id="ARBA00022692"/>
    </source>
</evidence>
<keyword evidence="2 5" id="KW-0812">Transmembrane</keyword>
<dbReference type="Pfam" id="PF02535">
    <property type="entry name" value="Zip"/>
    <property type="match status" value="1"/>
</dbReference>
<keyword evidence="4 5" id="KW-0472">Membrane</keyword>
<feature type="transmembrane region" description="Helical" evidence="5">
    <location>
        <begin position="191"/>
        <end position="210"/>
    </location>
</feature>
<feature type="transmembrane region" description="Helical" evidence="5">
    <location>
        <begin position="102"/>
        <end position="122"/>
    </location>
</feature>
<organism evidence="6 7">
    <name type="scientific">Ladona fulva</name>
    <name type="common">Scarce chaser dragonfly</name>
    <name type="synonym">Libellula fulva</name>
    <dbReference type="NCBI Taxonomy" id="123851"/>
    <lineage>
        <taxon>Eukaryota</taxon>
        <taxon>Metazoa</taxon>
        <taxon>Ecdysozoa</taxon>
        <taxon>Arthropoda</taxon>
        <taxon>Hexapoda</taxon>
        <taxon>Insecta</taxon>
        <taxon>Pterygota</taxon>
        <taxon>Palaeoptera</taxon>
        <taxon>Odonata</taxon>
        <taxon>Epiprocta</taxon>
        <taxon>Anisoptera</taxon>
        <taxon>Libelluloidea</taxon>
        <taxon>Libellulidae</taxon>
        <taxon>Ladona</taxon>
    </lineage>
</organism>
<feature type="transmembrane region" description="Helical" evidence="5">
    <location>
        <begin position="53"/>
        <end position="74"/>
    </location>
</feature>
<dbReference type="GO" id="GO:0005886">
    <property type="term" value="C:plasma membrane"/>
    <property type="evidence" value="ECO:0007669"/>
    <property type="project" value="TreeGrafter"/>
</dbReference>
<reference evidence="6" key="1">
    <citation type="submission" date="2013-04" db="EMBL/GenBank/DDBJ databases">
        <authorList>
            <person name="Qu J."/>
            <person name="Murali S.C."/>
            <person name="Bandaranaike D."/>
            <person name="Bellair M."/>
            <person name="Blankenburg K."/>
            <person name="Chao H."/>
            <person name="Dinh H."/>
            <person name="Doddapaneni H."/>
            <person name="Downs B."/>
            <person name="Dugan-Rocha S."/>
            <person name="Elkadiri S."/>
            <person name="Gnanaolivu R.D."/>
            <person name="Hernandez B."/>
            <person name="Javaid M."/>
            <person name="Jayaseelan J.C."/>
            <person name="Lee S."/>
            <person name="Li M."/>
            <person name="Ming W."/>
            <person name="Munidasa M."/>
            <person name="Muniz J."/>
            <person name="Nguyen L."/>
            <person name="Ongeri F."/>
            <person name="Osuji N."/>
            <person name="Pu L.-L."/>
            <person name="Puazo M."/>
            <person name="Qu C."/>
            <person name="Quiroz J."/>
            <person name="Raj R."/>
            <person name="Weissenberger G."/>
            <person name="Xin Y."/>
            <person name="Zou X."/>
            <person name="Han Y."/>
            <person name="Richards S."/>
            <person name="Worley K."/>
            <person name="Muzny D."/>
            <person name="Gibbs R."/>
        </authorList>
    </citation>
    <scope>NUCLEOTIDE SEQUENCE</scope>
    <source>
        <strain evidence="6">Sampled in the wild</strain>
    </source>
</reference>
<dbReference type="AlphaFoldDB" id="A0A8K0P775"/>
<sequence length="345" mass="37405">MASAISESLVAKYISMLFLGLVPLILGILPWLTLNVLGRKNRRFSFDSPRGRLITSLLLCFGGGVLLCTTFFHIQPEVRESVEYLQQIGKLPSKETLRLPEVFLFCGFFFVYLVEEAAHAWLHGRVSAEDDAMHRTVGARRCSGVSQRSDVCSKEACSTIDSTVEMVCPSHDHVHVIGDTVGDLRSSIGGLLAVLALSFHAVFEGLAVGLEAKASSVWVLCGAVAAHKFVIAFCVGIELATARTRPVLLVAYVFTFAFVTPLGIGIGTTLSESSLELANSSVEVVILQGMASGTLIYVVFFEVLQRGVHKEESQNELLGRVSGLVHLFAVLFGFMVMYGLQSIGE</sequence>
<dbReference type="PANTHER" id="PTHR11040:SF203">
    <property type="entry name" value="FI18611P1-RELATED"/>
    <property type="match status" value="1"/>
</dbReference>
<dbReference type="PANTHER" id="PTHR11040">
    <property type="entry name" value="ZINC/IRON TRANSPORTER"/>
    <property type="match status" value="1"/>
</dbReference>
<comment type="caution">
    <text evidence="6">The sequence shown here is derived from an EMBL/GenBank/DDBJ whole genome shotgun (WGS) entry which is preliminary data.</text>
</comment>
<feature type="transmembrane region" description="Helical" evidence="5">
    <location>
        <begin position="247"/>
        <end position="266"/>
    </location>
</feature>
<evidence type="ECO:0008006" key="8">
    <source>
        <dbReference type="Google" id="ProtNLM"/>
    </source>
</evidence>
<feature type="transmembrane region" description="Helical" evidence="5">
    <location>
        <begin position="13"/>
        <end position="32"/>
    </location>
</feature>
<evidence type="ECO:0000256" key="5">
    <source>
        <dbReference type="SAM" id="Phobius"/>
    </source>
</evidence>
<proteinExistence type="predicted"/>
<evidence type="ECO:0000256" key="3">
    <source>
        <dbReference type="ARBA" id="ARBA00022989"/>
    </source>
</evidence>
<reference evidence="6" key="2">
    <citation type="submission" date="2017-10" db="EMBL/GenBank/DDBJ databases">
        <title>Ladona fulva Genome sequencing and assembly.</title>
        <authorList>
            <person name="Murali S."/>
            <person name="Richards S."/>
            <person name="Bandaranaike D."/>
            <person name="Bellair M."/>
            <person name="Blankenburg K."/>
            <person name="Chao H."/>
            <person name="Dinh H."/>
            <person name="Doddapaneni H."/>
            <person name="Dugan-Rocha S."/>
            <person name="Elkadiri S."/>
            <person name="Gnanaolivu R."/>
            <person name="Hernandez B."/>
            <person name="Skinner E."/>
            <person name="Javaid M."/>
            <person name="Lee S."/>
            <person name="Li M."/>
            <person name="Ming W."/>
            <person name="Munidasa M."/>
            <person name="Muniz J."/>
            <person name="Nguyen L."/>
            <person name="Hughes D."/>
            <person name="Osuji N."/>
            <person name="Pu L.-L."/>
            <person name="Puazo M."/>
            <person name="Qu C."/>
            <person name="Quiroz J."/>
            <person name="Raj R."/>
            <person name="Weissenberger G."/>
            <person name="Xin Y."/>
            <person name="Zou X."/>
            <person name="Han Y."/>
            <person name="Worley K."/>
            <person name="Muzny D."/>
            <person name="Gibbs R."/>
        </authorList>
    </citation>
    <scope>NUCLEOTIDE SEQUENCE</scope>
    <source>
        <strain evidence="6">Sampled in the wild</strain>
    </source>
</reference>
<dbReference type="InterPro" id="IPR003689">
    <property type="entry name" value="ZIP"/>
</dbReference>
<comment type="subcellular location">
    <subcellularLocation>
        <location evidence="1">Membrane</location>
        <topology evidence="1">Multi-pass membrane protein</topology>
    </subcellularLocation>
</comment>
<dbReference type="GO" id="GO:0005385">
    <property type="term" value="F:zinc ion transmembrane transporter activity"/>
    <property type="evidence" value="ECO:0007669"/>
    <property type="project" value="TreeGrafter"/>
</dbReference>
<dbReference type="Proteomes" id="UP000792457">
    <property type="component" value="Unassembled WGS sequence"/>
</dbReference>
<dbReference type="OrthoDB" id="448280at2759"/>
<protein>
    <recommendedName>
        <fullName evidence="8">Zinc transporter ZIP1</fullName>
    </recommendedName>
</protein>
<evidence type="ECO:0000313" key="6">
    <source>
        <dbReference type="EMBL" id="KAG8238565.1"/>
    </source>
</evidence>
<keyword evidence="7" id="KW-1185">Reference proteome</keyword>
<name>A0A8K0P775_LADFU</name>
<evidence type="ECO:0000313" key="7">
    <source>
        <dbReference type="Proteomes" id="UP000792457"/>
    </source>
</evidence>
<feature type="transmembrane region" description="Helical" evidence="5">
    <location>
        <begin position="317"/>
        <end position="340"/>
    </location>
</feature>
<gene>
    <name evidence="6" type="ORF">J437_LFUL017107</name>
</gene>
<evidence type="ECO:0000256" key="1">
    <source>
        <dbReference type="ARBA" id="ARBA00004141"/>
    </source>
</evidence>
<feature type="transmembrane region" description="Helical" evidence="5">
    <location>
        <begin position="216"/>
        <end position="235"/>
    </location>
</feature>
<accession>A0A8K0P775</accession>
<evidence type="ECO:0000256" key="4">
    <source>
        <dbReference type="ARBA" id="ARBA00023136"/>
    </source>
</evidence>